<name>A0ABU0JIX0_9HYPH</name>
<dbReference type="PANTHER" id="PTHR30204:SF69">
    <property type="entry name" value="MERR-FAMILY TRANSCRIPTIONAL REGULATOR"/>
    <property type="match status" value="1"/>
</dbReference>
<keyword evidence="2" id="KW-0805">Transcription regulation</keyword>
<dbReference type="EMBL" id="JAUSVX010000021">
    <property type="protein sequence ID" value="MDQ0474230.1"/>
    <property type="molecule type" value="Genomic_DNA"/>
</dbReference>
<evidence type="ECO:0000313" key="8">
    <source>
        <dbReference type="Proteomes" id="UP001242480"/>
    </source>
</evidence>
<dbReference type="Pfam" id="PF13411">
    <property type="entry name" value="MerR_1"/>
    <property type="match status" value="1"/>
</dbReference>
<keyword evidence="5" id="KW-0175">Coiled coil</keyword>
<dbReference type="Gene3D" id="1.10.1660.10">
    <property type="match status" value="1"/>
</dbReference>
<accession>A0ABU0JIX0</accession>
<gene>
    <name evidence="7" type="ORF">QO011_007270</name>
</gene>
<evidence type="ECO:0000256" key="3">
    <source>
        <dbReference type="ARBA" id="ARBA00023125"/>
    </source>
</evidence>
<evidence type="ECO:0000256" key="5">
    <source>
        <dbReference type="SAM" id="Coils"/>
    </source>
</evidence>
<dbReference type="GO" id="GO:0003677">
    <property type="term" value="F:DNA binding"/>
    <property type="evidence" value="ECO:0007669"/>
    <property type="project" value="UniProtKB-KW"/>
</dbReference>
<evidence type="ECO:0000259" key="6">
    <source>
        <dbReference type="PROSITE" id="PS50937"/>
    </source>
</evidence>
<proteinExistence type="predicted"/>
<dbReference type="SUPFAM" id="SSF46955">
    <property type="entry name" value="Putative DNA-binding domain"/>
    <property type="match status" value="1"/>
</dbReference>
<dbReference type="InterPro" id="IPR000551">
    <property type="entry name" value="MerR-type_HTH_dom"/>
</dbReference>
<dbReference type="InterPro" id="IPR009061">
    <property type="entry name" value="DNA-bd_dom_put_sf"/>
</dbReference>
<evidence type="ECO:0000256" key="2">
    <source>
        <dbReference type="ARBA" id="ARBA00023015"/>
    </source>
</evidence>
<dbReference type="PANTHER" id="PTHR30204">
    <property type="entry name" value="REDOX-CYCLING DRUG-SENSING TRANSCRIPTIONAL ACTIVATOR SOXR"/>
    <property type="match status" value="1"/>
</dbReference>
<keyword evidence="3 7" id="KW-0238">DNA-binding</keyword>
<dbReference type="InterPro" id="IPR047057">
    <property type="entry name" value="MerR_fam"/>
</dbReference>
<sequence>MLISAFARATGLTPDTVRFYVRRGLLVPQTNGKGGRNPYQHFTAENVREARLIRMAQSLGLSLKEIAAVGVEHREGRITRERSIELMAAQLARLERKAAELEAMAGYLRAKIAWLESGEQGPEPDFGDHAGAGCG</sequence>
<keyword evidence="8" id="KW-1185">Reference proteome</keyword>
<dbReference type="RefSeq" id="WP_307283503.1">
    <property type="nucleotide sequence ID" value="NZ_JAUSVX010000021.1"/>
</dbReference>
<comment type="caution">
    <text evidence="7">The sequence shown here is derived from an EMBL/GenBank/DDBJ whole genome shotgun (WGS) entry which is preliminary data.</text>
</comment>
<feature type="coiled-coil region" evidence="5">
    <location>
        <begin position="84"/>
        <end position="111"/>
    </location>
</feature>
<protein>
    <submittedName>
        <fullName evidence="7">DNA-binding transcriptional MerR regulator</fullName>
    </submittedName>
</protein>
<feature type="domain" description="HTH merR-type" evidence="6">
    <location>
        <begin position="1"/>
        <end position="71"/>
    </location>
</feature>
<reference evidence="7 8" key="1">
    <citation type="submission" date="2023-07" db="EMBL/GenBank/DDBJ databases">
        <title>Genomic Encyclopedia of Type Strains, Phase IV (KMG-IV): sequencing the most valuable type-strain genomes for metagenomic binning, comparative biology and taxonomic classification.</title>
        <authorList>
            <person name="Goeker M."/>
        </authorList>
    </citation>
    <scope>NUCLEOTIDE SEQUENCE [LARGE SCALE GENOMIC DNA]</scope>
    <source>
        <strain evidence="7 8">DSM 19619</strain>
    </source>
</reference>
<evidence type="ECO:0000256" key="1">
    <source>
        <dbReference type="ARBA" id="ARBA00022491"/>
    </source>
</evidence>
<organism evidence="7 8">
    <name type="scientific">Labrys wisconsinensis</name>
    <dbReference type="NCBI Taxonomy" id="425677"/>
    <lineage>
        <taxon>Bacteria</taxon>
        <taxon>Pseudomonadati</taxon>
        <taxon>Pseudomonadota</taxon>
        <taxon>Alphaproteobacteria</taxon>
        <taxon>Hyphomicrobiales</taxon>
        <taxon>Xanthobacteraceae</taxon>
        <taxon>Labrys</taxon>
    </lineage>
</organism>
<dbReference type="SMART" id="SM00422">
    <property type="entry name" value="HTH_MERR"/>
    <property type="match status" value="1"/>
</dbReference>
<keyword evidence="1" id="KW-0678">Repressor</keyword>
<dbReference type="Proteomes" id="UP001242480">
    <property type="component" value="Unassembled WGS sequence"/>
</dbReference>
<evidence type="ECO:0000256" key="4">
    <source>
        <dbReference type="ARBA" id="ARBA00023163"/>
    </source>
</evidence>
<dbReference type="PROSITE" id="PS50937">
    <property type="entry name" value="HTH_MERR_2"/>
    <property type="match status" value="1"/>
</dbReference>
<keyword evidence="4" id="KW-0804">Transcription</keyword>
<evidence type="ECO:0000313" key="7">
    <source>
        <dbReference type="EMBL" id="MDQ0474230.1"/>
    </source>
</evidence>